<feature type="domain" description="Blue (type 1) copper" evidence="5">
    <location>
        <begin position="45"/>
        <end position="152"/>
    </location>
</feature>
<dbReference type="AlphaFoldDB" id="A0A377QB60"/>
<evidence type="ECO:0000313" key="6">
    <source>
        <dbReference type="EMBL" id="STQ91938.1"/>
    </source>
</evidence>
<dbReference type="GO" id="GO:0005507">
    <property type="term" value="F:copper ion binding"/>
    <property type="evidence" value="ECO:0007669"/>
    <property type="project" value="InterPro"/>
</dbReference>
<dbReference type="Proteomes" id="UP000295794">
    <property type="component" value="Unassembled WGS sequence"/>
</dbReference>
<dbReference type="Gene3D" id="2.60.40.420">
    <property type="entry name" value="Cupredoxins - blue copper proteins"/>
    <property type="match status" value="1"/>
</dbReference>
<dbReference type="PANTHER" id="PTHR38439:SF3">
    <property type="entry name" value="COPPER-RESISTANT CUPROPROTEIN COPI"/>
    <property type="match status" value="1"/>
</dbReference>
<feature type="chain" id="PRO_5017053587" evidence="4">
    <location>
        <begin position="21"/>
        <end position="156"/>
    </location>
</feature>
<evidence type="ECO:0000313" key="9">
    <source>
        <dbReference type="Proteomes" id="UP000295794"/>
    </source>
</evidence>
<reference evidence="6 8" key="1">
    <citation type="submission" date="2018-06" db="EMBL/GenBank/DDBJ databases">
        <authorList>
            <consortium name="Pathogen Informatics"/>
            <person name="Doyle S."/>
        </authorList>
    </citation>
    <scope>NUCLEOTIDE SEQUENCE [LARGE SCALE GENOMIC DNA]</scope>
    <source>
        <strain evidence="6 8">NCTC11159</strain>
    </source>
</reference>
<sequence>MKTIPLLAITTLFLSSLTFASGDHAGGHGDNIGKPGVASKVTRTITVEMADTMRFSPENIEVKQGETVRFAVKNTGKVKHEFILNSEKEIKEHLLEMKKHPEMEHDEPNMLSLAAGKSGEVIWQFTQLGKINFSCLSPGHYEAGMKGFVTVKTATK</sequence>
<dbReference type="CDD" id="cd04211">
    <property type="entry name" value="Cupredoxin_like_2"/>
    <property type="match status" value="1"/>
</dbReference>
<dbReference type="EMBL" id="SMBT01000022">
    <property type="protein sequence ID" value="TCU81418.1"/>
    <property type="molecule type" value="Genomic_DNA"/>
</dbReference>
<dbReference type="InterPro" id="IPR008972">
    <property type="entry name" value="Cupredoxin"/>
</dbReference>
<dbReference type="SUPFAM" id="SSF49503">
    <property type="entry name" value="Cupredoxins"/>
    <property type="match status" value="1"/>
</dbReference>
<dbReference type="OrthoDB" id="9816061at2"/>
<keyword evidence="4" id="KW-0732">Signal</keyword>
<organism evidence="6 8">
    <name type="scientific">Iodobacter fluviatilis</name>
    <dbReference type="NCBI Taxonomy" id="537"/>
    <lineage>
        <taxon>Bacteria</taxon>
        <taxon>Pseudomonadati</taxon>
        <taxon>Pseudomonadota</taxon>
        <taxon>Betaproteobacteria</taxon>
        <taxon>Neisseriales</taxon>
        <taxon>Chitinibacteraceae</taxon>
        <taxon>Iodobacter</taxon>
    </lineage>
</organism>
<dbReference type="Pfam" id="PF00127">
    <property type="entry name" value="Copper-bind"/>
    <property type="match status" value="1"/>
</dbReference>
<comment type="subcellular location">
    <subcellularLocation>
        <location evidence="1">Cell outer membrane</location>
        <topology evidence="1">Lipid-anchor</topology>
    </subcellularLocation>
</comment>
<dbReference type="PANTHER" id="PTHR38439">
    <property type="entry name" value="AURACYANIN-B"/>
    <property type="match status" value="1"/>
</dbReference>
<dbReference type="Proteomes" id="UP000255108">
    <property type="component" value="Unassembled WGS sequence"/>
</dbReference>
<dbReference type="GO" id="GO:0009055">
    <property type="term" value="F:electron transfer activity"/>
    <property type="evidence" value="ECO:0007669"/>
    <property type="project" value="InterPro"/>
</dbReference>
<keyword evidence="3" id="KW-0186">Copper</keyword>
<evidence type="ECO:0000256" key="4">
    <source>
        <dbReference type="SAM" id="SignalP"/>
    </source>
</evidence>
<feature type="signal peptide" evidence="4">
    <location>
        <begin position="1"/>
        <end position="20"/>
    </location>
</feature>
<evidence type="ECO:0000256" key="3">
    <source>
        <dbReference type="ARBA" id="ARBA00023008"/>
    </source>
</evidence>
<accession>A0A377QB60</accession>
<gene>
    <name evidence="7" type="ORF">EV682_12256</name>
    <name evidence="6" type="ORF">NCTC11159_03021</name>
</gene>
<keyword evidence="2" id="KW-0479">Metal-binding</keyword>
<dbReference type="InterPro" id="IPR050845">
    <property type="entry name" value="Cu-binding_ET"/>
</dbReference>
<dbReference type="EMBL" id="UGHR01000001">
    <property type="protein sequence ID" value="STQ91938.1"/>
    <property type="molecule type" value="Genomic_DNA"/>
</dbReference>
<dbReference type="RefSeq" id="WP_115228126.1">
    <property type="nucleotide sequence ID" value="NZ_CAWOLO010000022.1"/>
</dbReference>
<protein>
    <submittedName>
        <fullName evidence="7">Cupredoxin-like copper-binding protein</fullName>
    </submittedName>
    <submittedName>
        <fullName evidence="6">Plastocyanin</fullName>
    </submittedName>
</protein>
<keyword evidence="9" id="KW-1185">Reference proteome</keyword>
<evidence type="ECO:0000256" key="1">
    <source>
        <dbReference type="ARBA" id="ARBA00004459"/>
    </source>
</evidence>
<reference evidence="7 9" key="2">
    <citation type="submission" date="2019-03" db="EMBL/GenBank/DDBJ databases">
        <title>Genomic Encyclopedia of Type Strains, Phase IV (KMG-IV): sequencing the most valuable type-strain genomes for metagenomic binning, comparative biology and taxonomic classification.</title>
        <authorList>
            <person name="Goeker M."/>
        </authorList>
    </citation>
    <scope>NUCLEOTIDE SEQUENCE [LARGE SCALE GENOMIC DNA]</scope>
    <source>
        <strain evidence="7 9">DSM 3764</strain>
    </source>
</reference>
<evidence type="ECO:0000256" key="2">
    <source>
        <dbReference type="ARBA" id="ARBA00022723"/>
    </source>
</evidence>
<name>A0A377QB60_9NEIS</name>
<dbReference type="GO" id="GO:0009279">
    <property type="term" value="C:cell outer membrane"/>
    <property type="evidence" value="ECO:0007669"/>
    <property type="project" value="UniProtKB-SubCell"/>
</dbReference>
<evidence type="ECO:0000313" key="7">
    <source>
        <dbReference type="EMBL" id="TCU81418.1"/>
    </source>
</evidence>
<evidence type="ECO:0000259" key="5">
    <source>
        <dbReference type="Pfam" id="PF00127"/>
    </source>
</evidence>
<dbReference type="InterPro" id="IPR000923">
    <property type="entry name" value="BlueCu_1"/>
</dbReference>
<evidence type="ECO:0000313" key="8">
    <source>
        <dbReference type="Proteomes" id="UP000255108"/>
    </source>
</evidence>
<proteinExistence type="predicted"/>